<evidence type="ECO:0000256" key="3">
    <source>
        <dbReference type="ARBA" id="ARBA00022692"/>
    </source>
</evidence>
<dbReference type="CDD" id="cd06581">
    <property type="entry name" value="TM_PBP1_LivM_like"/>
    <property type="match status" value="1"/>
</dbReference>
<feature type="transmembrane region" description="Helical" evidence="6">
    <location>
        <begin position="231"/>
        <end position="249"/>
    </location>
</feature>
<gene>
    <name evidence="7" type="ORF">GRX03_00360</name>
</gene>
<keyword evidence="3 6" id="KW-0812">Transmembrane</keyword>
<keyword evidence="8" id="KW-1185">Reference proteome</keyword>
<evidence type="ECO:0000313" key="7">
    <source>
        <dbReference type="EMBL" id="MXR50062.1"/>
    </source>
</evidence>
<name>A0A6B0T453_9EURY</name>
<feature type="transmembrane region" description="Helical" evidence="6">
    <location>
        <begin position="80"/>
        <end position="100"/>
    </location>
</feature>
<feature type="transmembrane region" description="Helical" evidence="6">
    <location>
        <begin position="21"/>
        <end position="44"/>
    </location>
</feature>
<dbReference type="RefSeq" id="WP_159762226.1">
    <property type="nucleotide sequence ID" value="NZ_WUUT01000001.1"/>
</dbReference>
<feature type="transmembrane region" description="Helical" evidence="6">
    <location>
        <begin position="50"/>
        <end position="73"/>
    </location>
</feature>
<dbReference type="OrthoDB" id="239932at2157"/>
<reference evidence="7 8" key="1">
    <citation type="submission" date="2019-12" db="EMBL/GenBank/DDBJ databases">
        <title>Isolation and characterization of three novel carbon monoxide-oxidizing members of Halobacteria from salione crusts and soils.</title>
        <authorList>
            <person name="Myers M.R."/>
            <person name="King G.M."/>
        </authorList>
    </citation>
    <scope>NUCLEOTIDE SEQUENCE [LARGE SCALE GENOMIC DNA]</scope>
    <source>
        <strain evidence="7 8">WSH3</strain>
    </source>
</reference>
<sequence>MSEPTETPATRLLAWLTDGDLRLLSVLTVSLFVLVWVLSFFSGIREPGRILSQIQGVAFIAVLYVMLALSLNLQWGYTGLLNLGVAGFMAIGVYTMALLSMPTSAAVPGLGLPLWIGIPGGVLVASLFGALVALPAIRLQADYLAIVTLAFSEIVRLVIRSQEAASFTIAGTRLGTGGTDSLALPTSPVKVLLYEDPSQPAAIAAASPTPLGDILFTAGEQIGASPAVMESLVYTVFLLVIAVAFFWLVSRIANSPFGRVLKAIREDELVASSLGKDTRLFKIKVFALGSGMMGLVSILWFLERGSVTPATFVPDLTFFVFVALILGGSGSNMGGVIGSLVFVVLLLESPRFIRRIIRESFDPPAPPETIFDALSGVDPLLGYFTSQESISALRFILLGIILVYLMQQRPDGLLGHRTEVASNVDLADRQQTEEES</sequence>
<dbReference type="EMBL" id="WUUT01000001">
    <property type="protein sequence ID" value="MXR50062.1"/>
    <property type="molecule type" value="Genomic_DNA"/>
</dbReference>
<dbReference type="InterPro" id="IPR043428">
    <property type="entry name" value="LivM-like"/>
</dbReference>
<dbReference type="GO" id="GO:0015658">
    <property type="term" value="F:branched-chain amino acid transmembrane transporter activity"/>
    <property type="evidence" value="ECO:0007669"/>
    <property type="project" value="InterPro"/>
</dbReference>
<dbReference type="Pfam" id="PF02653">
    <property type="entry name" value="BPD_transp_2"/>
    <property type="match status" value="1"/>
</dbReference>
<evidence type="ECO:0000313" key="8">
    <source>
        <dbReference type="Proteomes" id="UP000466535"/>
    </source>
</evidence>
<comment type="caution">
    <text evidence="7">The sequence shown here is derived from an EMBL/GenBank/DDBJ whole genome shotgun (WGS) entry which is preliminary data.</text>
</comment>
<feature type="transmembrane region" description="Helical" evidence="6">
    <location>
        <begin position="112"/>
        <end position="134"/>
    </location>
</feature>
<keyword evidence="2" id="KW-1003">Cell membrane</keyword>
<dbReference type="InterPro" id="IPR001851">
    <property type="entry name" value="ABC_transp_permease"/>
</dbReference>
<evidence type="ECO:0000256" key="1">
    <source>
        <dbReference type="ARBA" id="ARBA00004651"/>
    </source>
</evidence>
<evidence type="ECO:0000256" key="6">
    <source>
        <dbReference type="SAM" id="Phobius"/>
    </source>
</evidence>
<comment type="subcellular location">
    <subcellularLocation>
        <location evidence="1">Cell membrane</location>
        <topology evidence="1">Multi-pass membrane protein</topology>
    </subcellularLocation>
</comment>
<dbReference type="Proteomes" id="UP000466535">
    <property type="component" value="Unassembled WGS sequence"/>
</dbReference>
<dbReference type="PANTHER" id="PTHR30482">
    <property type="entry name" value="HIGH-AFFINITY BRANCHED-CHAIN AMINO ACID TRANSPORT SYSTEM PERMEASE"/>
    <property type="match status" value="1"/>
</dbReference>
<evidence type="ECO:0000256" key="5">
    <source>
        <dbReference type="ARBA" id="ARBA00023136"/>
    </source>
</evidence>
<accession>A0A6B0T453</accession>
<keyword evidence="4 6" id="KW-1133">Transmembrane helix</keyword>
<keyword evidence="5 6" id="KW-0472">Membrane</keyword>
<feature type="transmembrane region" description="Helical" evidence="6">
    <location>
        <begin position="390"/>
        <end position="407"/>
    </location>
</feature>
<feature type="transmembrane region" description="Helical" evidence="6">
    <location>
        <begin position="285"/>
        <end position="302"/>
    </location>
</feature>
<evidence type="ECO:0000256" key="2">
    <source>
        <dbReference type="ARBA" id="ARBA00022475"/>
    </source>
</evidence>
<evidence type="ECO:0000256" key="4">
    <source>
        <dbReference type="ARBA" id="ARBA00022989"/>
    </source>
</evidence>
<dbReference type="PANTHER" id="PTHR30482:SF10">
    <property type="entry name" value="HIGH-AFFINITY BRANCHED-CHAIN AMINO ACID TRANSPORT PROTEIN BRAE"/>
    <property type="match status" value="1"/>
</dbReference>
<dbReference type="AlphaFoldDB" id="A0A6B0T453"/>
<organism evidence="7 8">
    <name type="scientific">Halovenus carboxidivorans</name>
    <dbReference type="NCBI Taxonomy" id="2692199"/>
    <lineage>
        <taxon>Archaea</taxon>
        <taxon>Methanobacteriati</taxon>
        <taxon>Methanobacteriota</taxon>
        <taxon>Stenosarchaea group</taxon>
        <taxon>Halobacteria</taxon>
        <taxon>Halobacteriales</taxon>
        <taxon>Haloarculaceae</taxon>
        <taxon>Halovenus</taxon>
    </lineage>
</organism>
<protein>
    <submittedName>
        <fullName evidence="7">Branched-chain amino acid ABC transporter permease</fullName>
    </submittedName>
</protein>
<feature type="transmembrane region" description="Helical" evidence="6">
    <location>
        <begin position="141"/>
        <end position="159"/>
    </location>
</feature>
<feature type="transmembrane region" description="Helical" evidence="6">
    <location>
        <begin position="318"/>
        <end position="347"/>
    </location>
</feature>
<proteinExistence type="predicted"/>
<dbReference type="GO" id="GO:0005886">
    <property type="term" value="C:plasma membrane"/>
    <property type="evidence" value="ECO:0007669"/>
    <property type="project" value="UniProtKB-SubCell"/>
</dbReference>